<dbReference type="AlphaFoldDB" id="A0A024SJG7"/>
<dbReference type="KEGG" id="trr:M419DRAFT_125602"/>
<dbReference type="HOGENOM" id="CLU_2427284_0_0_1"/>
<evidence type="ECO:0000313" key="1">
    <source>
        <dbReference type="EMBL" id="ETS06168.1"/>
    </source>
</evidence>
<dbReference type="EMBL" id="KI911139">
    <property type="protein sequence ID" value="ETS06168.1"/>
    <property type="molecule type" value="Genomic_DNA"/>
</dbReference>
<dbReference type="Proteomes" id="UP000024376">
    <property type="component" value="Unassembled WGS sequence"/>
</dbReference>
<proteinExistence type="predicted"/>
<protein>
    <submittedName>
        <fullName evidence="1">Uncharacterized protein</fullName>
    </submittedName>
</protein>
<organism evidence="1 2">
    <name type="scientific">Hypocrea jecorina (strain ATCC 56765 / BCRC 32924 / NRRL 11460 / Rut C-30)</name>
    <name type="common">Trichoderma reesei</name>
    <dbReference type="NCBI Taxonomy" id="1344414"/>
    <lineage>
        <taxon>Eukaryota</taxon>
        <taxon>Fungi</taxon>
        <taxon>Dikarya</taxon>
        <taxon>Ascomycota</taxon>
        <taxon>Pezizomycotina</taxon>
        <taxon>Sordariomycetes</taxon>
        <taxon>Hypocreomycetidae</taxon>
        <taxon>Hypocreales</taxon>
        <taxon>Hypocreaceae</taxon>
        <taxon>Trichoderma</taxon>
    </lineage>
</organism>
<evidence type="ECO:0000313" key="2">
    <source>
        <dbReference type="Proteomes" id="UP000024376"/>
    </source>
</evidence>
<name>A0A024SJG7_HYPJR</name>
<reference evidence="2" key="1">
    <citation type="journal article" date="2013" name="Ind. Biotechnol.">
        <title>Comparative genomics analysis of Trichoderma reesei strains.</title>
        <authorList>
            <person name="Koike H."/>
            <person name="Aerts A."/>
            <person name="LaButti K."/>
            <person name="Grigoriev I.V."/>
            <person name="Baker S.E."/>
        </authorList>
    </citation>
    <scope>NUCLEOTIDE SEQUENCE [LARGE SCALE GENOMIC DNA]</scope>
    <source>
        <strain evidence="2">ATCC 56765 / BCRC 32924 / NRRL 11460 / Rut C-30</strain>
    </source>
</reference>
<sequence length="91" mass="10698">MRLWDGKDGCQRSSASRVRGWPGGIERFCETWWWRLIRQRIPDSWMRERALCNTRMHSISVIRQAPETRVEAVLVLVLGEALIVPYFRVVG</sequence>
<gene>
    <name evidence="1" type="ORF">M419DRAFT_125602</name>
</gene>
<accession>A0A024SJG7</accession>